<dbReference type="GO" id="GO:0005737">
    <property type="term" value="C:cytoplasm"/>
    <property type="evidence" value="ECO:0007669"/>
    <property type="project" value="TreeGrafter"/>
</dbReference>
<sequence>MAESIKVNSEVAVERTEDLPLPIVPTEVISSENLKYYFYSSHPLVQEIEKIVSDFSDAYYLDKQQVLIAIIFILILFVALVITCVVWRIYSPIIQDFVYKERKRRMNSFKKFLNRKKVQNHFKKSGEGTRLNSGESSSQPSIVTGTSQGSQIDRQAAADIAAQAALKRMYKNETTQQDKSKKRIQMIAKRELEEERKKREELVTAEIQKVTIDEREFEHSSAIEQVFYTCELLGDDFVKPKSELMKDLQAFLSEQVETADEDEDRVIAAILMIHSLNKKSVKDIAIETISKYLQNILEHPDEEKYRSIRAGNKAFQERVASAVGGIELLKSVGFTEKENNGETFYVFTRGSDAHLCDALESLRNGQSLFSLRTKEMRMRDEQLRNYKYKYTLIRIRCPGNLLIQGVFSTYEPFSAVREFVASILSDAASACEYSIADASNQILEDETQTLAQIGLAPAAVLHLKMSQVPEDSIIAERHAHLIKPLE</sequence>
<name>A0A8S1F4Z2_9PELO</name>
<accession>A0A8S1F4Z2</accession>
<dbReference type="SUPFAM" id="SSF143503">
    <property type="entry name" value="PUG domain-like"/>
    <property type="match status" value="1"/>
</dbReference>
<evidence type="ECO:0000259" key="3">
    <source>
        <dbReference type="PROSITE" id="PS50033"/>
    </source>
</evidence>
<proteinExistence type="predicted"/>
<gene>
    <name evidence="4" type="ORF">CBOVIS_LOCUS7938</name>
</gene>
<evidence type="ECO:0000313" key="4">
    <source>
        <dbReference type="EMBL" id="CAB3405783.1"/>
    </source>
</evidence>
<feature type="domain" description="UBX" evidence="3">
    <location>
        <begin position="386"/>
        <end position="463"/>
    </location>
</feature>
<dbReference type="CDD" id="cd10460">
    <property type="entry name" value="PUB_UBXD1"/>
    <property type="match status" value="1"/>
</dbReference>
<dbReference type="EMBL" id="CADEPM010000005">
    <property type="protein sequence ID" value="CAB3405783.1"/>
    <property type="molecule type" value="Genomic_DNA"/>
</dbReference>
<dbReference type="Gene3D" id="3.10.20.90">
    <property type="entry name" value="Phosphatidylinositol 3-kinase Catalytic Subunit, Chain A, domain 1"/>
    <property type="match status" value="1"/>
</dbReference>
<feature type="region of interest" description="Disordered" evidence="1">
    <location>
        <begin position="124"/>
        <end position="150"/>
    </location>
</feature>
<protein>
    <recommendedName>
        <fullName evidence="3">UBX domain-containing protein</fullName>
    </recommendedName>
</protein>
<dbReference type="Gene3D" id="1.20.58.2190">
    <property type="match status" value="1"/>
</dbReference>
<reference evidence="4 5" key="1">
    <citation type="submission" date="2020-04" db="EMBL/GenBank/DDBJ databases">
        <authorList>
            <person name="Laetsch R D."/>
            <person name="Stevens L."/>
            <person name="Kumar S."/>
            <person name="Blaxter L. M."/>
        </authorList>
    </citation>
    <scope>NUCLEOTIDE SEQUENCE [LARGE SCALE GENOMIC DNA]</scope>
</reference>
<keyword evidence="2" id="KW-1133">Transmembrane helix</keyword>
<keyword evidence="2" id="KW-0812">Transmembrane</keyword>
<dbReference type="PANTHER" id="PTHR23153">
    <property type="entry name" value="UBX-RELATED"/>
    <property type="match status" value="1"/>
</dbReference>
<dbReference type="AlphaFoldDB" id="A0A8S1F4Z2"/>
<dbReference type="InterPro" id="IPR036339">
    <property type="entry name" value="PUB-like_dom_sf"/>
</dbReference>
<organism evidence="4 5">
    <name type="scientific">Caenorhabditis bovis</name>
    <dbReference type="NCBI Taxonomy" id="2654633"/>
    <lineage>
        <taxon>Eukaryota</taxon>
        <taxon>Metazoa</taxon>
        <taxon>Ecdysozoa</taxon>
        <taxon>Nematoda</taxon>
        <taxon>Chromadorea</taxon>
        <taxon>Rhabditida</taxon>
        <taxon>Rhabditina</taxon>
        <taxon>Rhabditomorpha</taxon>
        <taxon>Rhabditoidea</taxon>
        <taxon>Rhabditidae</taxon>
        <taxon>Peloderinae</taxon>
        <taxon>Caenorhabditis</taxon>
    </lineage>
</organism>
<feature type="compositionally biased region" description="Polar residues" evidence="1">
    <location>
        <begin position="130"/>
        <end position="150"/>
    </location>
</feature>
<dbReference type="Pfam" id="PF09409">
    <property type="entry name" value="PUB"/>
    <property type="match status" value="1"/>
</dbReference>
<dbReference type="InterPro" id="IPR042774">
    <property type="entry name" value="UBXN6_PUB"/>
</dbReference>
<feature type="transmembrane region" description="Helical" evidence="2">
    <location>
        <begin position="66"/>
        <end position="90"/>
    </location>
</feature>
<dbReference type="SUPFAM" id="SSF54236">
    <property type="entry name" value="Ubiquitin-like"/>
    <property type="match status" value="1"/>
</dbReference>
<keyword evidence="2" id="KW-0472">Membrane</keyword>
<dbReference type="PANTHER" id="PTHR23153:SF38">
    <property type="entry name" value="UBX DOMAIN-CONTAINING PROTEIN 6"/>
    <property type="match status" value="1"/>
</dbReference>
<evidence type="ECO:0000313" key="5">
    <source>
        <dbReference type="Proteomes" id="UP000494206"/>
    </source>
</evidence>
<comment type="caution">
    <text evidence="4">The sequence shown here is derived from an EMBL/GenBank/DDBJ whole genome shotgun (WGS) entry which is preliminary data.</text>
</comment>
<dbReference type="InterPro" id="IPR018997">
    <property type="entry name" value="PUB_domain"/>
</dbReference>
<dbReference type="OrthoDB" id="49605at2759"/>
<evidence type="ECO:0000256" key="2">
    <source>
        <dbReference type="SAM" id="Phobius"/>
    </source>
</evidence>
<dbReference type="PROSITE" id="PS50033">
    <property type="entry name" value="UBX"/>
    <property type="match status" value="1"/>
</dbReference>
<keyword evidence="5" id="KW-1185">Reference proteome</keyword>
<dbReference type="InterPro" id="IPR029071">
    <property type="entry name" value="Ubiquitin-like_domsf"/>
</dbReference>
<dbReference type="InterPro" id="IPR001012">
    <property type="entry name" value="UBX_dom"/>
</dbReference>
<evidence type="ECO:0000256" key="1">
    <source>
        <dbReference type="SAM" id="MobiDB-lite"/>
    </source>
</evidence>
<dbReference type="Proteomes" id="UP000494206">
    <property type="component" value="Unassembled WGS sequence"/>
</dbReference>
<dbReference type="SMART" id="SM00580">
    <property type="entry name" value="PUG"/>
    <property type="match status" value="1"/>
</dbReference>